<dbReference type="OrthoDB" id="5568181at2759"/>
<feature type="compositionally biased region" description="Polar residues" evidence="1">
    <location>
        <begin position="268"/>
        <end position="288"/>
    </location>
</feature>
<evidence type="ECO:0008006" key="4">
    <source>
        <dbReference type="Google" id="ProtNLM"/>
    </source>
</evidence>
<dbReference type="Proteomes" id="UP000757232">
    <property type="component" value="Unassembled WGS sequence"/>
</dbReference>
<feature type="compositionally biased region" description="Acidic residues" evidence="1">
    <location>
        <begin position="245"/>
        <end position="262"/>
    </location>
</feature>
<name>A0A9Q5N8K6_SANBA</name>
<protein>
    <recommendedName>
        <fullName evidence="4">Mediator of RNA polymerase II transcription subunit 8</fullName>
    </recommendedName>
</protein>
<evidence type="ECO:0000313" key="2">
    <source>
        <dbReference type="EMBL" id="OCB90722.1"/>
    </source>
</evidence>
<organism evidence="2 3">
    <name type="scientific">Sanghuangporus baumii</name>
    <name type="common">Phellinus baumii</name>
    <dbReference type="NCBI Taxonomy" id="108892"/>
    <lineage>
        <taxon>Eukaryota</taxon>
        <taxon>Fungi</taxon>
        <taxon>Dikarya</taxon>
        <taxon>Basidiomycota</taxon>
        <taxon>Agaricomycotina</taxon>
        <taxon>Agaricomycetes</taxon>
        <taxon>Hymenochaetales</taxon>
        <taxon>Hymenochaetaceae</taxon>
        <taxon>Sanghuangporus</taxon>
    </lineage>
</organism>
<accession>A0A9Q5N8K6</accession>
<sequence>MSTQPQSSSSQPTIPIAQLESTKFKITQIMESIVSLQRTIECGGQNAMPSWPDILAKYNVLLSQTHNLSTSLVSTPPSSHASSDQVSSTKPLAKFTLHPSSALPDPQLDNDLIPLLRNQQTTDVLRFENDIVRRLSERLPTAAMQKERPTSIETYTAVLNACNGIKSEHDARCDRAMRAVALLREKYDWRARVAVDVEELEEFVPISPQLPLSPHDSTRMSPVPQATGRSGDDEMAVDVFGDAEGVGDEDDDSGDDEAELEEVLGPSLQPTPGGTPEQDSVASTPRPD</sequence>
<keyword evidence="3" id="KW-1185">Reference proteome</keyword>
<proteinExistence type="predicted"/>
<dbReference type="Gene3D" id="1.20.58.1710">
    <property type="match status" value="1"/>
</dbReference>
<evidence type="ECO:0000256" key="1">
    <source>
        <dbReference type="SAM" id="MobiDB-lite"/>
    </source>
</evidence>
<dbReference type="AlphaFoldDB" id="A0A9Q5N8K6"/>
<comment type="caution">
    <text evidence="2">The sequence shown here is derived from an EMBL/GenBank/DDBJ whole genome shotgun (WGS) entry which is preliminary data.</text>
</comment>
<gene>
    <name evidence="2" type="ORF">A7U60_g2020</name>
</gene>
<feature type="region of interest" description="Disordered" evidence="1">
    <location>
        <begin position="208"/>
        <end position="288"/>
    </location>
</feature>
<dbReference type="EMBL" id="LNZH02000119">
    <property type="protein sequence ID" value="OCB90722.1"/>
    <property type="molecule type" value="Genomic_DNA"/>
</dbReference>
<reference evidence="2" key="1">
    <citation type="submission" date="2016-06" db="EMBL/GenBank/DDBJ databases">
        <title>Draft Genome sequence of the fungus Inonotus baumii.</title>
        <authorList>
            <person name="Zhu H."/>
            <person name="Lin W."/>
        </authorList>
    </citation>
    <scope>NUCLEOTIDE SEQUENCE</scope>
    <source>
        <strain evidence="2">821</strain>
    </source>
</reference>
<evidence type="ECO:0000313" key="3">
    <source>
        <dbReference type="Proteomes" id="UP000757232"/>
    </source>
</evidence>